<feature type="region of interest" description="Disordered" evidence="1">
    <location>
        <begin position="323"/>
        <end position="362"/>
    </location>
</feature>
<organism evidence="3 4">
    <name type="scientific">Mycena chlorophos</name>
    <name type="common">Agaric fungus</name>
    <name type="synonym">Agaricus chlorophos</name>
    <dbReference type="NCBI Taxonomy" id="658473"/>
    <lineage>
        <taxon>Eukaryota</taxon>
        <taxon>Fungi</taxon>
        <taxon>Dikarya</taxon>
        <taxon>Basidiomycota</taxon>
        <taxon>Agaricomycotina</taxon>
        <taxon>Agaricomycetes</taxon>
        <taxon>Agaricomycetidae</taxon>
        <taxon>Agaricales</taxon>
        <taxon>Marasmiineae</taxon>
        <taxon>Mycenaceae</taxon>
        <taxon>Mycena</taxon>
    </lineage>
</organism>
<dbReference type="InterPro" id="IPR003615">
    <property type="entry name" value="HNH_nuc"/>
</dbReference>
<reference evidence="3" key="1">
    <citation type="submission" date="2020-05" db="EMBL/GenBank/DDBJ databases">
        <title>Mycena genomes resolve the evolution of fungal bioluminescence.</title>
        <authorList>
            <person name="Tsai I.J."/>
        </authorList>
    </citation>
    <scope>NUCLEOTIDE SEQUENCE</scope>
    <source>
        <strain evidence="3">110903Hualien_Pintung</strain>
    </source>
</reference>
<dbReference type="AlphaFoldDB" id="A0A8H6WKJ0"/>
<gene>
    <name evidence="3" type="ORF">HMN09_00167100</name>
</gene>
<accession>A0A8H6WKJ0</accession>
<protein>
    <submittedName>
        <fullName evidence="3">HNHc domain-containing protein</fullName>
    </submittedName>
</protein>
<evidence type="ECO:0000259" key="2">
    <source>
        <dbReference type="Pfam" id="PF13391"/>
    </source>
</evidence>
<evidence type="ECO:0000313" key="4">
    <source>
        <dbReference type="Proteomes" id="UP000613580"/>
    </source>
</evidence>
<dbReference type="OrthoDB" id="3267100at2759"/>
<name>A0A8H6WKJ0_MYCCL</name>
<dbReference type="Pfam" id="PF13391">
    <property type="entry name" value="HNH_2"/>
    <property type="match status" value="1"/>
</dbReference>
<keyword evidence="4" id="KW-1185">Reference proteome</keyword>
<evidence type="ECO:0000256" key="1">
    <source>
        <dbReference type="SAM" id="MobiDB-lite"/>
    </source>
</evidence>
<sequence>MSSAVDDLPSDSDTEIEDGPSVPSLRLILSLTTDQLYLEVPIQAVQENAKTGASMRYLRYLGVCVLGVDGEIKKMRDASTSVPDDEEPVAGEQYYFVYNSTGDDPLCTAIDPDIFRALSHVSSSCTSARSRQEEFRQSLIARDVVCVISGRPSSTCVGAHFLPVSKGDEWMRIVANSRPRGYDPDLENVDTLDLINDIRNGILLSKDVHTYQDNLQLVILKTPNGVMDCADVPACHERELDDVVAYPSTTRYTAQWLKGTPAERRVVPNNTDLAFKKRTRAPKPSTLLLEYMYGIAVVKHWGHGHMYMGPEYRPNIKRPAVPASPPMGPTPRFRSVTKRKKTPGTRHGITVRGGGEQGEQQELELDAEELVLLLWSSNPKAVQRRREALDQQEQEEQFRLSRVEVAA</sequence>
<proteinExistence type="predicted"/>
<dbReference type="Proteomes" id="UP000613580">
    <property type="component" value="Unassembled WGS sequence"/>
</dbReference>
<comment type="caution">
    <text evidence="3">The sequence shown here is derived from an EMBL/GenBank/DDBJ whole genome shotgun (WGS) entry which is preliminary data.</text>
</comment>
<feature type="compositionally biased region" description="Basic and acidic residues" evidence="1">
    <location>
        <begin position="396"/>
        <end position="407"/>
    </location>
</feature>
<dbReference type="EMBL" id="JACAZE010000002">
    <property type="protein sequence ID" value="KAF7320807.1"/>
    <property type="molecule type" value="Genomic_DNA"/>
</dbReference>
<evidence type="ECO:0000313" key="3">
    <source>
        <dbReference type="EMBL" id="KAF7320807.1"/>
    </source>
</evidence>
<feature type="compositionally biased region" description="Basic residues" evidence="1">
    <location>
        <begin position="335"/>
        <end position="344"/>
    </location>
</feature>
<feature type="region of interest" description="Disordered" evidence="1">
    <location>
        <begin position="383"/>
        <end position="407"/>
    </location>
</feature>
<feature type="domain" description="HNH nuclease" evidence="2">
    <location>
        <begin position="146"/>
        <end position="219"/>
    </location>
</feature>